<accession>A0A9P5CS82</accession>
<evidence type="ECO:0000313" key="2">
    <source>
        <dbReference type="Proteomes" id="UP000803844"/>
    </source>
</evidence>
<dbReference type="EMBL" id="MU032345">
    <property type="protein sequence ID" value="KAF3768302.1"/>
    <property type="molecule type" value="Genomic_DNA"/>
</dbReference>
<keyword evidence="2" id="KW-1185">Reference proteome</keyword>
<protein>
    <submittedName>
        <fullName evidence="1">Uncharacterized protein</fullName>
    </submittedName>
</protein>
<dbReference type="Proteomes" id="UP000803844">
    <property type="component" value="Unassembled WGS sequence"/>
</dbReference>
<dbReference type="AlphaFoldDB" id="A0A9P5CS82"/>
<dbReference type="RefSeq" id="XP_040779263.1">
    <property type="nucleotide sequence ID" value="XM_040916724.1"/>
</dbReference>
<organism evidence="1 2">
    <name type="scientific">Cryphonectria parasitica (strain ATCC 38755 / EP155)</name>
    <dbReference type="NCBI Taxonomy" id="660469"/>
    <lineage>
        <taxon>Eukaryota</taxon>
        <taxon>Fungi</taxon>
        <taxon>Dikarya</taxon>
        <taxon>Ascomycota</taxon>
        <taxon>Pezizomycotina</taxon>
        <taxon>Sordariomycetes</taxon>
        <taxon>Sordariomycetidae</taxon>
        <taxon>Diaporthales</taxon>
        <taxon>Cryphonectriaceae</taxon>
        <taxon>Cryphonectria-Endothia species complex</taxon>
        <taxon>Cryphonectria</taxon>
    </lineage>
</organism>
<dbReference type="GeneID" id="63833853"/>
<comment type="caution">
    <text evidence="1">The sequence shown here is derived from an EMBL/GenBank/DDBJ whole genome shotgun (WGS) entry which is preliminary data.</text>
</comment>
<evidence type="ECO:0000313" key="1">
    <source>
        <dbReference type="EMBL" id="KAF3768302.1"/>
    </source>
</evidence>
<gene>
    <name evidence="1" type="ORF">M406DRAFT_250828</name>
</gene>
<proteinExistence type="predicted"/>
<reference evidence="1" key="1">
    <citation type="journal article" date="2020" name="Phytopathology">
        <title>Genome sequence of the chestnut blight fungus Cryphonectria parasitica EP155: A fundamental resource for an archetypical invasive plant pathogen.</title>
        <authorList>
            <person name="Crouch J.A."/>
            <person name="Dawe A."/>
            <person name="Aerts A."/>
            <person name="Barry K."/>
            <person name="Churchill A.C.L."/>
            <person name="Grimwood J."/>
            <person name="Hillman B."/>
            <person name="Milgroom M.G."/>
            <person name="Pangilinan J."/>
            <person name="Smith M."/>
            <person name="Salamov A."/>
            <person name="Schmutz J."/>
            <person name="Yadav J."/>
            <person name="Grigoriev I.V."/>
            <person name="Nuss D."/>
        </authorList>
    </citation>
    <scope>NUCLEOTIDE SEQUENCE</scope>
    <source>
        <strain evidence="1">EP155</strain>
    </source>
</reference>
<name>A0A9P5CS82_CRYP1</name>
<sequence>FRLKVQQNGICRACYKLDNKKDNKLLNFFSHENSLSFSMVFANLSEAMQVKKQLFARIHIFINCCLIWG</sequence>
<feature type="non-terminal residue" evidence="1">
    <location>
        <position position="1"/>
    </location>
</feature>